<evidence type="ECO:0000256" key="1">
    <source>
        <dbReference type="ARBA" id="ARBA00022679"/>
    </source>
</evidence>
<accession>A0A6M1RVN1</accession>
<dbReference type="SUPFAM" id="SSF53613">
    <property type="entry name" value="Ribokinase-like"/>
    <property type="match status" value="1"/>
</dbReference>
<keyword evidence="2 4" id="KW-0418">Kinase</keyword>
<dbReference type="InterPro" id="IPR011611">
    <property type="entry name" value="PfkB_dom"/>
</dbReference>
<evidence type="ECO:0000313" key="4">
    <source>
        <dbReference type="EMBL" id="NGO62975.1"/>
    </source>
</evidence>
<dbReference type="AlphaFoldDB" id="A0A6M1RVN1"/>
<dbReference type="RefSeq" id="WP_163899476.1">
    <property type="nucleotide sequence ID" value="NZ_CP048427.1"/>
</dbReference>
<keyword evidence="1" id="KW-0808">Transferase</keyword>
<name>A0A6M1RVN1_9HYPH</name>
<organism evidence="4 5">
    <name type="scientific">Rhizobium daejeonense</name>
    <dbReference type="NCBI Taxonomy" id="240521"/>
    <lineage>
        <taxon>Bacteria</taxon>
        <taxon>Pseudomonadati</taxon>
        <taxon>Pseudomonadota</taxon>
        <taxon>Alphaproteobacteria</taxon>
        <taxon>Hyphomicrobiales</taxon>
        <taxon>Rhizobiaceae</taxon>
        <taxon>Rhizobium/Agrobacterium group</taxon>
        <taxon>Rhizobium</taxon>
    </lineage>
</organism>
<evidence type="ECO:0000259" key="3">
    <source>
        <dbReference type="Pfam" id="PF00294"/>
    </source>
</evidence>
<comment type="caution">
    <text evidence="4">The sequence shown here is derived from an EMBL/GenBank/DDBJ whole genome shotgun (WGS) entry which is preliminary data.</text>
</comment>
<dbReference type="Proteomes" id="UP000477849">
    <property type="component" value="Unassembled WGS sequence"/>
</dbReference>
<dbReference type="InterPro" id="IPR029056">
    <property type="entry name" value="Ribokinase-like"/>
</dbReference>
<gene>
    <name evidence="4" type="ORF">G6N76_04770</name>
</gene>
<keyword evidence="5" id="KW-1185">Reference proteome</keyword>
<dbReference type="PANTHER" id="PTHR10584">
    <property type="entry name" value="SUGAR KINASE"/>
    <property type="match status" value="1"/>
</dbReference>
<evidence type="ECO:0000313" key="5">
    <source>
        <dbReference type="Proteomes" id="UP000477849"/>
    </source>
</evidence>
<sequence length="314" mass="32347">MTVDILVIGGAHIDRRGHLFGQTKMGASNPGRWMEEPGGGGFNAACNLARLGHSVRLISPRGGDAAGEQVSAAAERLGIDDCPVVFLDRATPSYTAILEDDGNLVIALADMALYDLFSARRLRARTTRESLASTRTILCDANLPAETLTALGNFAASNGVPLSAIAISPAKATKLIPGLHNLDHVFMNANEAEVLAGQRATDPAEWPLLLRKAGLKGGAITAGGSMTIAFDGDEVMALSPPPVSDIADVTGAGDAFAAGFLSAQLEGADLGLALRIGTAAAAITLLSPYATAESLSVDFLATHLALVPEPEILS</sequence>
<feature type="domain" description="Carbohydrate kinase PfkB" evidence="3">
    <location>
        <begin position="7"/>
        <end position="292"/>
    </location>
</feature>
<dbReference type="Pfam" id="PF00294">
    <property type="entry name" value="PfkB"/>
    <property type="match status" value="1"/>
</dbReference>
<dbReference type="Gene3D" id="3.40.1190.20">
    <property type="match status" value="1"/>
</dbReference>
<protein>
    <submittedName>
        <fullName evidence="4">Carbohydrate kinase</fullName>
    </submittedName>
</protein>
<reference evidence="4 5" key="1">
    <citation type="submission" date="2020-02" db="EMBL/GenBank/DDBJ databases">
        <title>Genome sequence of the type strain CCBAU10050 of Rhizobium daejeonense.</title>
        <authorList>
            <person name="Gao J."/>
            <person name="Sun J."/>
        </authorList>
    </citation>
    <scope>NUCLEOTIDE SEQUENCE [LARGE SCALE GENOMIC DNA]</scope>
    <source>
        <strain evidence="4 5">CCBAU10050</strain>
    </source>
</reference>
<evidence type="ECO:0000256" key="2">
    <source>
        <dbReference type="ARBA" id="ARBA00022777"/>
    </source>
</evidence>
<dbReference type="InterPro" id="IPR002173">
    <property type="entry name" value="Carboh/pur_kinase_PfkB_CS"/>
</dbReference>
<dbReference type="GO" id="GO:0016301">
    <property type="term" value="F:kinase activity"/>
    <property type="evidence" value="ECO:0007669"/>
    <property type="project" value="UniProtKB-KW"/>
</dbReference>
<dbReference type="CDD" id="cd01941">
    <property type="entry name" value="YeiC_kinase_like"/>
    <property type="match status" value="1"/>
</dbReference>
<dbReference type="EMBL" id="JAAKZH010000001">
    <property type="protein sequence ID" value="NGO62975.1"/>
    <property type="molecule type" value="Genomic_DNA"/>
</dbReference>
<dbReference type="PANTHER" id="PTHR10584:SF166">
    <property type="entry name" value="RIBOKINASE"/>
    <property type="match status" value="1"/>
</dbReference>
<proteinExistence type="predicted"/>
<dbReference type="PROSITE" id="PS00584">
    <property type="entry name" value="PFKB_KINASES_2"/>
    <property type="match status" value="1"/>
</dbReference>